<proteinExistence type="predicted"/>
<organism evidence="6 7">
    <name type="scientific">Frankliniella occidentalis</name>
    <name type="common">Western flower thrips</name>
    <name type="synonym">Euthrips occidentalis</name>
    <dbReference type="NCBI Taxonomy" id="133901"/>
    <lineage>
        <taxon>Eukaryota</taxon>
        <taxon>Metazoa</taxon>
        <taxon>Ecdysozoa</taxon>
        <taxon>Arthropoda</taxon>
        <taxon>Hexapoda</taxon>
        <taxon>Insecta</taxon>
        <taxon>Pterygota</taxon>
        <taxon>Neoptera</taxon>
        <taxon>Paraneoptera</taxon>
        <taxon>Thysanoptera</taxon>
        <taxon>Terebrantia</taxon>
        <taxon>Thripoidea</taxon>
        <taxon>Thripidae</taxon>
        <taxon>Frankliniella</taxon>
    </lineage>
</organism>
<dbReference type="Pfam" id="PF25057">
    <property type="entry name" value="CUT_N"/>
    <property type="match status" value="1"/>
</dbReference>
<dbReference type="RefSeq" id="XP_052124283.1">
    <property type="nucleotide sequence ID" value="XM_052268323.1"/>
</dbReference>
<keyword evidence="1" id="KW-1015">Disulfide bond</keyword>
<dbReference type="KEGG" id="foc:113203642"/>
<feature type="domain" description="ZP" evidence="5">
    <location>
        <begin position="209"/>
        <end position="466"/>
    </location>
</feature>
<gene>
    <name evidence="7" type="primary">LOC113203642</name>
</gene>
<evidence type="ECO:0000256" key="4">
    <source>
        <dbReference type="SAM" id="SignalP"/>
    </source>
</evidence>
<dbReference type="InterPro" id="IPR056953">
    <property type="entry name" value="CUT_N"/>
</dbReference>
<feature type="compositionally biased region" description="Low complexity" evidence="2">
    <location>
        <begin position="149"/>
        <end position="165"/>
    </location>
</feature>
<dbReference type="OrthoDB" id="6333343at2759"/>
<protein>
    <submittedName>
        <fullName evidence="7">Uncharacterized protein LOC113203642</fullName>
    </submittedName>
</protein>
<keyword evidence="3" id="KW-0812">Transmembrane</keyword>
<keyword evidence="3" id="KW-1133">Transmembrane helix</keyword>
<sequence length="647" mass="68845">MGHSLRLHLYTWCLIQAVLCQTDYTTEVSATELYTAFGTAVDGAVTEDAANALYTGSASGSDGTATGGTGTAGTAAAGTGLGSGGGGTASGELANDTLLLANETAHGELLAHEASEQSSVVFVADPEGYVPIQPVQPARPTRPAKKTVSSTSSTSSTASTPLSSAAPPPGRLQAAASDSPEYRAPLETWDRDYRRLRSNNTRVQHIEAECQDDYMKIRIGFNGSFGGLLYSSGYAYDPECVYINGTGRDYYEFYIQLNRCGTLGKNSLGEDSRKNPTKNFMWNTVTVQYNPMIEEEWDEHFKVTCEYGYDFWKTVTFPFLDVEVATGNPVVFTLSPPECYMEIRYGYGTGGTRVTGPVRVGDPLTLIIYMRSKYDGFDIVVNDCWAHNGGNKRIQLIDQYGCPVDDKLISRFRGTWSEQGAFETQVFAYMKTFRFTGSPALYIECDVRMCHGRCPSQPCHWRNAKSVSKRSVGAPLGLTGPLGSSLGQVGAQLGGQGDGQAGQPTQAPALSENVNLFQSLRVLQEGESLDGVTSANSTLSDQLNSVCLKSGSFQTLLGLGCSLLCLLASTVLVLCCRVRRLSATGRSKADRLASLGSGLGAGLGPIAGVVGLGGLGGLGSGLGPGLGPLGEPRFDHGTFMTHKGRIN</sequence>
<evidence type="ECO:0000259" key="5">
    <source>
        <dbReference type="PROSITE" id="PS51034"/>
    </source>
</evidence>
<dbReference type="PANTHER" id="PTHR46560">
    <property type="entry name" value="CYPHER, ISOFORM B"/>
    <property type="match status" value="1"/>
</dbReference>
<feature type="region of interest" description="Disordered" evidence="2">
    <location>
        <begin position="132"/>
        <end position="183"/>
    </location>
</feature>
<keyword evidence="3" id="KW-0472">Membrane</keyword>
<dbReference type="InterPro" id="IPR055355">
    <property type="entry name" value="ZP-C"/>
</dbReference>
<feature type="transmembrane region" description="Helical" evidence="3">
    <location>
        <begin position="556"/>
        <end position="578"/>
    </location>
</feature>
<accession>A0A9C6U934</accession>
<dbReference type="PROSITE" id="PS51034">
    <property type="entry name" value="ZP_2"/>
    <property type="match status" value="1"/>
</dbReference>
<keyword evidence="6" id="KW-1185">Reference proteome</keyword>
<dbReference type="AlphaFoldDB" id="A0A9C6U934"/>
<dbReference type="SMART" id="SM00241">
    <property type="entry name" value="ZP"/>
    <property type="match status" value="1"/>
</dbReference>
<evidence type="ECO:0000256" key="1">
    <source>
        <dbReference type="ARBA" id="ARBA00023157"/>
    </source>
</evidence>
<dbReference type="InterPro" id="IPR001507">
    <property type="entry name" value="ZP_dom"/>
</dbReference>
<reference evidence="7" key="1">
    <citation type="submission" date="2025-08" db="UniProtKB">
        <authorList>
            <consortium name="RefSeq"/>
        </authorList>
    </citation>
    <scope>IDENTIFICATION</scope>
    <source>
        <tissue evidence="7">Whole organism</tissue>
    </source>
</reference>
<name>A0A9C6U934_FRAOC</name>
<evidence type="ECO:0000313" key="6">
    <source>
        <dbReference type="Proteomes" id="UP000504606"/>
    </source>
</evidence>
<evidence type="ECO:0000313" key="7">
    <source>
        <dbReference type="RefSeq" id="XP_052124283.1"/>
    </source>
</evidence>
<dbReference type="InterPro" id="IPR042235">
    <property type="entry name" value="ZP-C_dom"/>
</dbReference>
<evidence type="ECO:0000256" key="3">
    <source>
        <dbReference type="SAM" id="Phobius"/>
    </source>
</evidence>
<dbReference type="PANTHER" id="PTHR46560:SF3">
    <property type="entry name" value="ZP DOMAIN-CONTAINING PROTEIN"/>
    <property type="match status" value="1"/>
</dbReference>
<feature type="signal peptide" evidence="4">
    <location>
        <begin position="1"/>
        <end position="20"/>
    </location>
</feature>
<dbReference type="Pfam" id="PF00100">
    <property type="entry name" value="Zona_pellucida"/>
    <property type="match status" value="1"/>
</dbReference>
<dbReference type="GeneID" id="113203642"/>
<feature type="chain" id="PRO_5039621244" evidence="4">
    <location>
        <begin position="21"/>
        <end position="647"/>
    </location>
</feature>
<keyword evidence="4" id="KW-0732">Signal</keyword>
<dbReference type="Gene3D" id="2.60.40.4100">
    <property type="entry name" value="Zona pellucida, ZP-C domain"/>
    <property type="match status" value="1"/>
</dbReference>
<dbReference type="Proteomes" id="UP000504606">
    <property type="component" value="Unplaced"/>
</dbReference>
<evidence type="ECO:0000256" key="2">
    <source>
        <dbReference type="SAM" id="MobiDB-lite"/>
    </source>
</evidence>